<protein>
    <submittedName>
        <fullName evidence="2">Uncharacterized protein</fullName>
    </submittedName>
</protein>
<organism evidence="2">
    <name type="scientific">marine sediment metagenome</name>
    <dbReference type="NCBI Taxonomy" id="412755"/>
    <lineage>
        <taxon>unclassified sequences</taxon>
        <taxon>metagenomes</taxon>
        <taxon>ecological metagenomes</taxon>
    </lineage>
</organism>
<dbReference type="EMBL" id="LAZR01000285">
    <property type="protein sequence ID" value="KKN77049.1"/>
    <property type="molecule type" value="Genomic_DNA"/>
</dbReference>
<feature type="region of interest" description="Disordered" evidence="1">
    <location>
        <begin position="1"/>
        <end position="26"/>
    </location>
</feature>
<proteinExistence type="predicted"/>
<sequence>MATKITVTEEDIRQGEWSRDRSEPRTMSCPVARAARRIWPEARVSHHTILHGGLASFGSSYLPQKATRFIMQFDGRKPVKPFSFWTR</sequence>
<name>A0A0F9TCV0_9ZZZZ</name>
<feature type="compositionally biased region" description="Basic and acidic residues" evidence="1">
    <location>
        <begin position="10"/>
        <end position="24"/>
    </location>
</feature>
<evidence type="ECO:0000256" key="1">
    <source>
        <dbReference type="SAM" id="MobiDB-lite"/>
    </source>
</evidence>
<dbReference type="AlphaFoldDB" id="A0A0F9TCV0"/>
<gene>
    <name evidence="2" type="ORF">LCGC14_0363880</name>
</gene>
<evidence type="ECO:0000313" key="2">
    <source>
        <dbReference type="EMBL" id="KKN77049.1"/>
    </source>
</evidence>
<comment type="caution">
    <text evidence="2">The sequence shown here is derived from an EMBL/GenBank/DDBJ whole genome shotgun (WGS) entry which is preliminary data.</text>
</comment>
<accession>A0A0F9TCV0</accession>
<reference evidence="2" key="1">
    <citation type="journal article" date="2015" name="Nature">
        <title>Complex archaea that bridge the gap between prokaryotes and eukaryotes.</title>
        <authorList>
            <person name="Spang A."/>
            <person name="Saw J.H."/>
            <person name="Jorgensen S.L."/>
            <person name="Zaremba-Niedzwiedzka K."/>
            <person name="Martijn J."/>
            <person name="Lind A.E."/>
            <person name="van Eijk R."/>
            <person name="Schleper C."/>
            <person name="Guy L."/>
            <person name="Ettema T.J."/>
        </authorList>
    </citation>
    <scope>NUCLEOTIDE SEQUENCE</scope>
</reference>